<feature type="compositionally biased region" description="Basic and acidic residues" evidence="1">
    <location>
        <begin position="1"/>
        <end position="26"/>
    </location>
</feature>
<feature type="non-terminal residue" evidence="3">
    <location>
        <position position="1"/>
    </location>
</feature>
<dbReference type="EMBL" id="UINC01168774">
    <property type="protein sequence ID" value="SVD71973.1"/>
    <property type="molecule type" value="Genomic_DNA"/>
</dbReference>
<protein>
    <recommendedName>
        <fullName evidence="2">PpiC domain-containing protein</fullName>
    </recommendedName>
</protein>
<dbReference type="AlphaFoldDB" id="A0A382XLZ2"/>
<dbReference type="PROSITE" id="PS50198">
    <property type="entry name" value="PPIC_PPIASE_2"/>
    <property type="match status" value="1"/>
</dbReference>
<reference evidence="3" key="1">
    <citation type="submission" date="2018-05" db="EMBL/GenBank/DDBJ databases">
        <authorList>
            <person name="Lanie J.A."/>
            <person name="Ng W.-L."/>
            <person name="Kazmierczak K.M."/>
            <person name="Andrzejewski T.M."/>
            <person name="Davidsen T.M."/>
            <person name="Wayne K.J."/>
            <person name="Tettelin H."/>
            <person name="Glass J.I."/>
            <person name="Rusch D."/>
            <person name="Podicherti R."/>
            <person name="Tsui H.-C.T."/>
            <person name="Winkler M.E."/>
        </authorList>
    </citation>
    <scope>NUCLEOTIDE SEQUENCE</scope>
</reference>
<evidence type="ECO:0000256" key="1">
    <source>
        <dbReference type="SAM" id="MobiDB-lite"/>
    </source>
</evidence>
<feature type="domain" description="PpiC" evidence="2">
    <location>
        <begin position="57"/>
        <end position="151"/>
    </location>
</feature>
<name>A0A382XLZ2_9ZZZZ</name>
<accession>A0A382XLZ2</accession>
<dbReference type="InterPro" id="IPR000297">
    <property type="entry name" value="PPIase_PpiC"/>
</dbReference>
<organism evidence="3">
    <name type="scientific">marine metagenome</name>
    <dbReference type="NCBI Taxonomy" id="408172"/>
    <lineage>
        <taxon>unclassified sequences</taxon>
        <taxon>metagenomes</taxon>
        <taxon>ecological metagenomes</taxon>
    </lineage>
</organism>
<sequence length="151" mass="17666">MSETERPQEPEKTVYERDKTAKERQPVEGGPKAPIKPKPKIKKAFVAKKKTFTTDKPMEHRVRNIRMTSLEPAKMIWETLVDYQNELAQQETDDPDKPYHDWEKVEKFFTRLAKKYSVCMSKALGGSIGWVYKEMEAAPEIMDQELIDIMM</sequence>
<evidence type="ECO:0000313" key="3">
    <source>
        <dbReference type="EMBL" id="SVD71973.1"/>
    </source>
</evidence>
<evidence type="ECO:0000259" key="2">
    <source>
        <dbReference type="PROSITE" id="PS50198"/>
    </source>
</evidence>
<proteinExistence type="predicted"/>
<dbReference type="GO" id="GO:0003755">
    <property type="term" value="F:peptidyl-prolyl cis-trans isomerase activity"/>
    <property type="evidence" value="ECO:0007669"/>
    <property type="project" value="InterPro"/>
</dbReference>
<feature type="region of interest" description="Disordered" evidence="1">
    <location>
        <begin position="1"/>
        <end position="40"/>
    </location>
</feature>
<gene>
    <name evidence="3" type="ORF">METZ01_LOCUS424827</name>
</gene>
<feature type="non-terminal residue" evidence="3">
    <location>
        <position position="151"/>
    </location>
</feature>